<dbReference type="PANTHER" id="PTHR43863">
    <property type="entry name" value="HYDROLASE, PUTATIVE (AFU_ORTHOLOGUE AFUA_1G03140)-RELATED"/>
    <property type="match status" value="1"/>
</dbReference>
<evidence type="ECO:0000259" key="3">
    <source>
        <dbReference type="Pfam" id="PF01055"/>
    </source>
</evidence>
<feature type="domain" description="Glycosyl hydrolase family 31 C-terminal" evidence="4">
    <location>
        <begin position="92"/>
        <end position="123"/>
    </location>
</feature>
<accession>A0ABQ3YKE1</accession>
<keyword evidence="2" id="KW-0326">Glycosidase</keyword>
<organism evidence="5 6">
    <name type="scientific">Paractinoplanes deccanensis</name>
    <dbReference type="NCBI Taxonomy" id="113561"/>
    <lineage>
        <taxon>Bacteria</taxon>
        <taxon>Bacillati</taxon>
        <taxon>Actinomycetota</taxon>
        <taxon>Actinomycetes</taxon>
        <taxon>Micromonosporales</taxon>
        <taxon>Micromonosporaceae</taxon>
        <taxon>Paractinoplanes</taxon>
    </lineage>
</organism>
<dbReference type="InterPro" id="IPR000322">
    <property type="entry name" value="Glyco_hydro_31_TIM"/>
</dbReference>
<evidence type="ECO:0000313" key="5">
    <source>
        <dbReference type="EMBL" id="GID80395.1"/>
    </source>
</evidence>
<dbReference type="Pfam" id="PF01055">
    <property type="entry name" value="Glyco_hydro_31_2nd"/>
    <property type="match status" value="1"/>
</dbReference>
<dbReference type="InterPro" id="IPR048395">
    <property type="entry name" value="Glyco_hydro_31_C"/>
</dbReference>
<dbReference type="Proteomes" id="UP000609879">
    <property type="component" value="Unassembled WGS sequence"/>
</dbReference>
<proteinExistence type="inferred from homology"/>
<comment type="caution">
    <text evidence="5">The sequence shown here is derived from an EMBL/GenBank/DDBJ whole genome shotgun (WGS) entry which is preliminary data.</text>
</comment>
<reference evidence="5 6" key="1">
    <citation type="submission" date="2021-01" db="EMBL/GenBank/DDBJ databases">
        <title>Whole genome shotgun sequence of Actinoplanes deccanensis NBRC 13994.</title>
        <authorList>
            <person name="Komaki H."/>
            <person name="Tamura T."/>
        </authorList>
    </citation>
    <scope>NUCLEOTIDE SEQUENCE [LARGE SCALE GENOMIC DNA]</scope>
    <source>
        <strain evidence="5 6">NBRC 13994</strain>
    </source>
</reference>
<sequence>MRRQIAVGLHLGIAGIPWFTTDIGGFAGGDVDDPAFVELLIRWFQFGAFTPVMRLHGDRMPAEPVHAADGSPRLPTGAPYVRELMRDAHRNGRPVMRALFHEFPADETAWSVSDAYMFGPVLLRDDRQAHLFGRVT</sequence>
<evidence type="ECO:0000256" key="2">
    <source>
        <dbReference type="RuleBase" id="RU361185"/>
    </source>
</evidence>
<dbReference type="Gene3D" id="3.20.20.80">
    <property type="entry name" value="Glycosidases"/>
    <property type="match status" value="1"/>
</dbReference>
<dbReference type="InterPro" id="IPR017853">
    <property type="entry name" value="GH"/>
</dbReference>
<dbReference type="SUPFAM" id="SSF51011">
    <property type="entry name" value="Glycosyl hydrolase domain"/>
    <property type="match status" value="1"/>
</dbReference>
<dbReference type="Pfam" id="PF21365">
    <property type="entry name" value="Glyco_hydro_31_3rd"/>
    <property type="match status" value="1"/>
</dbReference>
<evidence type="ECO:0000259" key="4">
    <source>
        <dbReference type="Pfam" id="PF21365"/>
    </source>
</evidence>
<feature type="domain" description="Glycoside hydrolase family 31 TIM barrel" evidence="3">
    <location>
        <begin position="1"/>
        <end position="68"/>
    </location>
</feature>
<evidence type="ECO:0000313" key="6">
    <source>
        <dbReference type="Proteomes" id="UP000609879"/>
    </source>
</evidence>
<protein>
    <submittedName>
        <fullName evidence="5">Uncharacterized protein</fullName>
    </submittedName>
</protein>
<gene>
    <name evidence="5" type="ORF">Ade02nite_90360</name>
</gene>
<dbReference type="InterPro" id="IPR051816">
    <property type="entry name" value="Glycosyl_Hydrolase_31"/>
</dbReference>
<keyword evidence="2" id="KW-0378">Hydrolase</keyword>
<dbReference type="EMBL" id="BOMI01000190">
    <property type="protein sequence ID" value="GID80395.1"/>
    <property type="molecule type" value="Genomic_DNA"/>
</dbReference>
<evidence type="ECO:0000256" key="1">
    <source>
        <dbReference type="ARBA" id="ARBA00007806"/>
    </source>
</evidence>
<dbReference type="PANTHER" id="PTHR43863:SF2">
    <property type="entry name" value="MALTASE-GLUCOAMYLASE"/>
    <property type="match status" value="1"/>
</dbReference>
<keyword evidence="6" id="KW-1185">Reference proteome</keyword>
<dbReference type="RefSeq" id="WP_203777616.1">
    <property type="nucleotide sequence ID" value="NZ_BAAABO010000052.1"/>
</dbReference>
<dbReference type="SUPFAM" id="SSF51445">
    <property type="entry name" value="(Trans)glycosidases"/>
    <property type="match status" value="1"/>
</dbReference>
<name>A0ABQ3YKE1_9ACTN</name>
<comment type="similarity">
    <text evidence="1 2">Belongs to the glycosyl hydrolase 31 family.</text>
</comment>